<dbReference type="Proteomes" id="UP000499080">
    <property type="component" value="Unassembled WGS sequence"/>
</dbReference>
<dbReference type="EMBL" id="BGPR01000075">
    <property type="protein sequence ID" value="GBL90913.1"/>
    <property type="molecule type" value="Genomic_DNA"/>
</dbReference>
<reference evidence="1 2" key="1">
    <citation type="journal article" date="2019" name="Sci. Rep.">
        <title>Orb-weaving spider Araneus ventricosus genome elucidates the spidroin gene catalogue.</title>
        <authorList>
            <person name="Kono N."/>
            <person name="Nakamura H."/>
            <person name="Ohtoshi R."/>
            <person name="Moran D.A.P."/>
            <person name="Shinohara A."/>
            <person name="Yoshida Y."/>
            <person name="Fujiwara M."/>
            <person name="Mori M."/>
            <person name="Tomita M."/>
            <person name="Arakawa K."/>
        </authorList>
    </citation>
    <scope>NUCLEOTIDE SEQUENCE [LARGE SCALE GENOMIC DNA]</scope>
</reference>
<comment type="caution">
    <text evidence="1">The sequence shown here is derived from an EMBL/GenBank/DDBJ whole genome shotgun (WGS) entry which is preliminary data.</text>
</comment>
<dbReference type="OrthoDB" id="8347338at2759"/>
<dbReference type="AlphaFoldDB" id="A0A4Y2BG21"/>
<name>A0A4Y2BG21_ARAVE</name>
<protein>
    <submittedName>
        <fullName evidence="1">Uncharacterized protein</fullName>
    </submittedName>
</protein>
<keyword evidence="2" id="KW-1185">Reference proteome</keyword>
<accession>A0A4Y2BG21</accession>
<organism evidence="1 2">
    <name type="scientific">Araneus ventricosus</name>
    <name type="common">Orbweaver spider</name>
    <name type="synonym">Epeira ventricosa</name>
    <dbReference type="NCBI Taxonomy" id="182803"/>
    <lineage>
        <taxon>Eukaryota</taxon>
        <taxon>Metazoa</taxon>
        <taxon>Ecdysozoa</taxon>
        <taxon>Arthropoda</taxon>
        <taxon>Chelicerata</taxon>
        <taxon>Arachnida</taxon>
        <taxon>Araneae</taxon>
        <taxon>Araneomorphae</taxon>
        <taxon>Entelegynae</taxon>
        <taxon>Araneoidea</taxon>
        <taxon>Araneidae</taxon>
        <taxon>Araneus</taxon>
    </lineage>
</organism>
<evidence type="ECO:0000313" key="2">
    <source>
        <dbReference type="Proteomes" id="UP000499080"/>
    </source>
</evidence>
<gene>
    <name evidence="1" type="ORF">AVEN_28014_1</name>
</gene>
<evidence type="ECO:0000313" key="1">
    <source>
        <dbReference type="EMBL" id="GBL90913.1"/>
    </source>
</evidence>
<sequence length="101" mass="11519">MTVKMSKVMASKTLTNFKTSKMCIQLCVKIAELLICELSEEYNISYGSVQTTLTEDLGMRRMSAKFLPKLHSADQKEERLSAALDLLECLENQETFFEKSK</sequence>
<proteinExistence type="predicted"/>